<dbReference type="SUPFAM" id="SSF75169">
    <property type="entry name" value="DsrEFH-like"/>
    <property type="match status" value="1"/>
</dbReference>
<dbReference type="AlphaFoldDB" id="A0A3P3XJ63"/>
<dbReference type="InterPro" id="IPR027396">
    <property type="entry name" value="DsrEFH-like"/>
</dbReference>
<dbReference type="PANTHER" id="PTHR37691">
    <property type="entry name" value="BLR3518 PROTEIN"/>
    <property type="match status" value="1"/>
</dbReference>
<dbReference type="EMBL" id="FWDM01000022">
    <property type="protein sequence ID" value="SLM13515.1"/>
    <property type="molecule type" value="Genomic_DNA"/>
</dbReference>
<sequence>MPESLKLVLHVAQVDKWEGAISNAANFLKPAAPGEHLEIRIVANSDAVLACAPCSPKLLELLEMLTKHGVEIFLCKNSLKKHGIPADSLPPILKTVPAGIRTLVDLQNEGWRYVRP</sequence>
<evidence type="ECO:0000313" key="1">
    <source>
        <dbReference type="EMBL" id="SLM13515.1"/>
    </source>
</evidence>
<proteinExistence type="predicted"/>
<dbReference type="Pfam" id="PF02635">
    <property type="entry name" value="DsrE"/>
    <property type="match status" value="1"/>
</dbReference>
<dbReference type="PANTHER" id="PTHR37691:SF1">
    <property type="entry name" value="BLR3518 PROTEIN"/>
    <property type="match status" value="1"/>
</dbReference>
<protein>
    <submittedName>
        <fullName evidence="1">Uncharacterized protein</fullName>
    </submittedName>
</protein>
<reference evidence="1" key="1">
    <citation type="submission" date="2017-02" db="EMBL/GenBank/DDBJ databases">
        <authorList>
            <person name="Regsiter A."/>
            <person name="William W."/>
        </authorList>
    </citation>
    <scope>NUCLEOTIDE SEQUENCE</scope>
    <source>
        <strain evidence="1">Bib</strain>
    </source>
</reference>
<organism evidence="1">
    <name type="scientific">uncultured spirochete</name>
    <dbReference type="NCBI Taxonomy" id="156406"/>
    <lineage>
        <taxon>Bacteria</taxon>
        <taxon>Pseudomonadati</taxon>
        <taxon>Spirochaetota</taxon>
        <taxon>Spirochaetia</taxon>
        <taxon>Spirochaetales</taxon>
        <taxon>environmental samples</taxon>
    </lineage>
</organism>
<name>A0A3P3XJ63_9SPIR</name>
<dbReference type="InterPro" id="IPR003787">
    <property type="entry name" value="Sulphur_relay_DsrE/F-like"/>
</dbReference>
<accession>A0A3P3XJ63</accession>
<dbReference type="Gene3D" id="3.40.1260.10">
    <property type="entry name" value="DsrEFH-like"/>
    <property type="match status" value="1"/>
</dbReference>
<gene>
    <name evidence="1" type="ORF">SPIROBIBN47_290088</name>
</gene>